<evidence type="ECO:0000313" key="4">
    <source>
        <dbReference type="Proteomes" id="UP001189429"/>
    </source>
</evidence>
<feature type="region of interest" description="Disordered" evidence="2">
    <location>
        <begin position="173"/>
        <end position="213"/>
    </location>
</feature>
<evidence type="ECO:0000256" key="1">
    <source>
        <dbReference type="SAM" id="Coils"/>
    </source>
</evidence>
<accession>A0ABN9S708</accession>
<proteinExistence type="predicted"/>
<organism evidence="3 4">
    <name type="scientific">Prorocentrum cordatum</name>
    <dbReference type="NCBI Taxonomy" id="2364126"/>
    <lineage>
        <taxon>Eukaryota</taxon>
        <taxon>Sar</taxon>
        <taxon>Alveolata</taxon>
        <taxon>Dinophyceae</taxon>
        <taxon>Prorocentrales</taxon>
        <taxon>Prorocentraceae</taxon>
        <taxon>Prorocentrum</taxon>
    </lineage>
</organism>
<feature type="coiled-coil region" evidence="1">
    <location>
        <begin position="85"/>
        <end position="126"/>
    </location>
</feature>
<dbReference type="Proteomes" id="UP001189429">
    <property type="component" value="Unassembled WGS sequence"/>
</dbReference>
<evidence type="ECO:0000313" key="3">
    <source>
        <dbReference type="EMBL" id="CAK0826102.1"/>
    </source>
</evidence>
<evidence type="ECO:0000256" key="2">
    <source>
        <dbReference type="SAM" id="MobiDB-lite"/>
    </source>
</evidence>
<keyword evidence="1" id="KW-0175">Coiled coil</keyword>
<feature type="non-terminal residue" evidence="3">
    <location>
        <position position="1"/>
    </location>
</feature>
<gene>
    <name evidence="3" type="ORF">PCOR1329_LOCUS26051</name>
</gene>
<feature type="non-terminal residue" evidence="3">
    <location>
        <position position="234"/>
    </location>
</feature>
<sequence length="234" mass="24926">ARADAAVGKKRALVRARDQEIAKLKGHVGGSGGEKTHPRAPAAPADTKHVLSGDVVDHLEQLSNCSEAPAAAFKLSLARERGSVRGQLAAKLADLEQKNVEIEDQIANERKDIAQLGADISALEQLRWQGAAPVPQPASGPISLKAAVPALDLPIDRLVELLKPPAAQVVPVGEAAQSNAEATPVPMDTDDAEELRQWHRDASGEPPEETDLVREAAKRYAEAADERAIRRRTA</sequence>
<dbReference type="EMBL" id="CAUYUJ010009199">
    <property type="protein sequence ID" value="CAK0826102.1"/>
    <property type="molecule type" value="Genomic_DNA"/>
</dbReference>
<reference evidence="3" key="1">
    <citation type="submission" date="2023-10" db="EMBL/GenBank/DDBJ databases">
        <authorList>
            <person name="Chen Y."/>
            <person name="Shah S."/>
            <person name="Dougan E. K."/>
            <person name="Thang M."/>
            <person name="Chan C."/>
        </authorList>
    </citation>
    <scope>NUCLEOTIDE SEQUENCE [LARGE SCALE GENOMIC DNA]</scope>
</reference>
<keyword evidence="4" id="KW-1185">Reference proteome</keyword>
<feature type="region of interest" description="Disordered" evidence="2">
    <location>
        <begin position="23"/>
        <end position="47"/>
    </location>
</feature>
<protein>
    <submittedName>
        <fullName evidence="3">Uncharacterized protein</fullName>
    </submittedName>
</protein>
<comment type="caution">
    <text evidence="3">The sequence shown here is derived from an EMBL/GenBank/DDBJ whole genome shotgun (WGS) entry which is preliminary data.</text>
</comment>
<name>A0ABN9S708_9DINO</name>
<feature type="compositionally biased region" description="Basic and acidic residues" evidence="2">
    <location>
        <begin position="194"/>
        <end position="203"/>
    </location>
</feature>